<dbReference type="Proteomes" id="UP000054007">
    <property type="component" value="Unassembled WGS sequence"/>
</dbReference>
<sequence>MRAALAVLSAAAFIGSVVAQTLNTPSNLEQCAPTLLTWTGVDGDVTLVYRSCSAPSGATIHNLGSHSGGSYTYTVTEAANEQIVFNMRTSTGAIYQTGIITVTSGGDDSCLTSSSASGSASASSSGSASSVPTSSAASTTAVTTSASSSSASSATSATSSSTSRFTTSRSSTGSSSSTGTASGSAASSSSSSAPDAAGHVQFSVGGIVGAGVAMMALLA</sequence>
<proteinExistence type="predicted"/>
<dbReference type="STRING" id="1314674.A0A0D7AZ80"/>
<evidence type="ECO:0000256" key="1">
    <source>
        <dbReference type="SAM" id="MobiDB-lite"/>
    </source>
</evidence>
<feature type="signal peptide" evidence="2">
    <location>
        <begin position="1"/>
        <end position="19"/>
    </location>
</feature>
<dbReference type="OrthoDB" id="3362246at2759"/>
<dbReference type="EMBL" id="KN880689">
    <property type="protein sequence ID" value="KIY63532.1"/>
    <property type="molecule type" value="Genomic_DNA"/>
</dbReference>
<gene>
    <name evidence="3" type="ORF">CYLTODRAFT_458017</name>
</gene>
<evidence type="ECO:0000313" key="3">
    <source>
        <dbReference type="EMBL" id="KIY63532.1"/>
    </source>
</evidence>
<feature type="region of interest" description="Disordered" evidence="1">
    <location>
        <begin position="148"/>
        <end position="196"/>
    </location>
</feature>
<feature type="region of interest" description="Disordered" evidence="1">
    <location>
        <begin position="113"/>
        <end position="135"/>
    </location>
</feature>
<reference evidence="3 4" key="1">
    <citation type="journal article" date="2015" name="Fungal Genet. Biol.">
        <title>Evolution of novel wood decay mechanisms in Agaricales revealed by the genome sequences of Fistulina hepatica and Cylindrobasidium torrendii.</title>
        <authorList>
            <person name="Floudas D."/>
            <person name="Held B.W."/>
            <person name="Riley R."/>
            <person name="Nagy L.G."/>
            <person name="Koehler G."/>
            <person name="Ransdell A.S."/>
            <person name="Younus H."/>
            <person name="Chow J."/>
            <person name="Chiniquy J."/>
            <person name="Lipzen A."/>
            <person name="Tritt A."/>
            <person name="Sun H."/>
            <person name="Haridas S."/>
            <person name="LaButti K."/>
            <person name="Ohm R.A."/>
            <person name="Kues U."/>
            <person name="Blanchette R.A."/>
            <person name="Grigoriev I.V."/>
            <person name="Minto R.E."/>
            <person name="Hibbett D.S."/>
        </authorList>
    </citation>
    <scope>NUCLEOTIDE SEQUENCE [LARGE SCALE GENOMIC DNA]</scope>
    <source>
        <strain evidence="3 4">FP15055 ss-10</strain>
    </source>
</reference>
<feature type="chain" id="PRO_5002316794" description="GPI anchored protein" evidence="2">
    <location>
        <begin position="20"/>
        <end position="219"/>
    </location>
</feature>
<name>A0A0D7AZ80_9AGAR</name>
<protein>
    <recommendedName>
        <fullName evidence="5">GPI anchored protein</fullName>
    </recommendedName>
</protein>
<organism evidence="3 4">
    <name type="scientific">Cylindrobasidium torrendii FP15055 ss-10</name>
    <dbReference type="NCBI Taxonomy" id="1314674"/>
    <lineage>
        <taxon>Eukaryota</taxon>
        <taxon>Fungi</taxon>
        <taxon>Dikarya</taxon>
        <taxon>Basidiomycota</taxon>
        <taxon>Agaricomycotina</taxon>
        <taxon>Agaricomycetes</taxon>
        <taxon>Agaricomycetidae</taxon>
        <taxon>Agaricales</taxon>
        <taxon>Marasmiineae</taxon>
        <taxon>Physalacriaceae</taxon>
        <taxon>Cylindrobasidium</taxon>
    </lineage>
</organism>
<keyword evidence="4" id="KW-1185">Reference proteome</keyword>
<evidence type="ECO:0008006" key="5">
    <source>
        <dbReference type="Google" id="ProtNLM"/>
    </source>
</evidence>
<accession>A0A0D7AZ80</accession>
<evidence type="ECO:0000256" key="2">
    <source>
        <dbReference type="SAM" id="SignalP"/>
    </source>
</evidence>
<feature type="compositionally biased region" description="Low complexity" evidence="1">
    <location>
        <begin position="148"/>
        <end position="193"/>
    </location>
</feature>
<dbReference type="AlphaFoldDB" id="A0A0D7AZ80"/>
<evidence type="ECO:0000313" key="4">
    <source>
        <dbReference type="Proteomes" id="UP000054007"/>
    </source>
</evidence>
<keyword evidence="2" id="KW-0732">Signal</keyword>